<dbReference type="InterPro" id="IPR003439">
    <property type="entry name" value="ABC_transporter-like_ATP-bd"/>
</dbReference>
<protein>
    <submittedName>
        <fullName evidence="5">ABC-type nitrate/sulfonate/bicarbonate transport system, ATPase component</fullName>
    </submittedName>
</protein>
<dbReference type="GO" id="GO:0005524">
    <property type="term" value="F:ATP binding"/>
    <property type="evidence" value="ECO:0007669"/>
    <property type="project" value="UniProtKB-KW"/>
</dbReference>
<dbReference type="EMBL" id="FOGW01000011">
    <property type="protein sequence ID" value="SER81587.1"/>
    <property type="molecule type" value="Genomic_DNA"/>
</dbReference>
<dbReference type="PROSITE" id="PS50893">
    <property type="entry name" value="ABC_TRANSPORTER_2"/>
    <property type="match status" value="1"/>
</dbReference>
<gene>
    <name evidence="5" type="ORF">SAMN02910429_01148</name>
</gene>
<dbReference type="PANTHER" id="PTHR42939">
    <property type="entry name" value="ABC TRANSPORTER ATP-BINDING PROTEIN ALBC-RELATED"/>
    <property type="match status" value="1"/>
</dbReference>
<name>A0A1H9S9A5_9FIRM</name>
<proteinExistence type="predicted"/>
<feature type="domain" description="ABC transporter" evidence="4">
    <location>
        <begin position="72"/>
        <end position="277"/>
    </location>
</feature>
<keyword evidence="3" id="KW-0067">ATP-binding</keyword>
<dbReference type="PANTHER" id="PTHR42939:SF1">
    <property type="entry name" value="ABC TRANSPORTER ATP-BINDING PROTEIN ALBC-RELATED"/>
    <property type="match status" value="1"/>
</dbReference>
<dbReference type="SUPFAM" id="SSF52540">
    <property type="entry name" value="P-loop containing nucleoside triphosphate hydrolases"/>
    <property type="match status" value="1"/>
</dbReference>
<dbReference type="Pfam" id="PF00005">
    <property type="entry name" value="ABC_tran"/>
    <property type="match status" value="1"/>
</dbReference>
<organism evidence="5 6">
    <name type="scientific">Lachnobacterium bovis</name>
    <dbReference type="NCBI Taxonomy" id="140626"/>
    <lineage>
        <taxon>Bacteria</taxon>
        <taxon>Bacillati</taxon>
        <taxon>Bacillota</taxon>
        <taxon>Clostridia</taxon>
        <taxon>Lachnospirales</taxon>
        <taxon>Lachnospiraceae</taxon>
        <taxon>Lachnobacterium</taxon>
    </lineage>
</organism>
<evidence type="ECO:0000256" key="3">
    <source>
        <dbReference type="ARBA" id="ARBA00022840"/>
    </source>
</evidence>
<dbReference type="GO" id="GO:0016887">
    <property type="term" value="F:ATP hydrolysis activity"/>
    <property type="evidence" value="ECO:0007669"/>
    <property type="project" value="InterPro"/>
</dbReference>
<dbReference type="AlphaFoldDB" id="A0A1H9S9A5"/>
<reference evidence="6" key="1">
    <citation type="submission" date="2016-10" db="EMBL/GenBank/DDBJ databases">
        <authorList>
            <person name="Varghese N."/>
            <person name="Submissions S."/>
        </authorList>
    </citation>
    <scope>NUCLEOTIDE SEQUENCE [LARGE SCALE GENOMIC DNA]</scope>
    <source>
        <strain evidence="6">S1b</strain>
    </source>
</reference>
<evidence type="ECO:0000313" key="5">
    <source>
        <dbReference type="EMBL" id="SER81587.1"/>
    </source>
</evidence>
<dbReference type="Proteomes" id="UP000182471">
    <property type="component" value="Unassembled WGS sequence"/>
</dbReference>
<keyword evidence="1" id="KW-0813">Transport</keyword>
<dbReference type="InterPro" id="IPR051782">
    <property type="entry name" value="ABC_Transporter_VariousFunc"/>
</dbReference>
<keyword evidence="6" id="KW-1185">Reference proteome</keyword>
<keyword evidence="2" id="KW-0547">Nucleotide-binding</keyword>
<evidence type="ECO:0000259" key="4">
    <source>
        <dbReference type="PROSITE" id="PS50893"/>
    </source>
</evidence>
<dbReference type="InterPro" id="IPR027417">
    <property type="entry name" value="P-loop_NTPase"/>
</dbReference>
<dbReference type="Gene3D" id="3.40.50.300">
    <property type="entry name" value="P-loop containing nucleotide triphosphate hydrolases"/>
    <property type="match status" value="1"/>
</dbReference>
<accession>A0A1H9S9A5</accession>
<evidence type="ECO:0000256" key="2">
    <source>
        <dbReference type="ARBA" id="ARBA00022741"/>
    </source>
</evidence>
<evidence type="ECO:0000313" key="6">
    <source>
        <dbReference type="Proteomes" id="UP000182471"/>
    </source>
</evidence>
<sequence>MPILYCFDIFITDYNLFSFINNYGLIKCLSKMDKHGILESINIAFYTAISYFAKYYNVIDFCNSGGFTILNLLAKNINKTYENLEVIMDFSYEFVGGNVYKIEGRNGTGKSTLLRILSGLEQCESGTILVQNQKKLISIEEYSKANKILYLPDIDLCQEWLTIEENIEWLHVMSGVKMDETVELYRELNILEEDYKKVAVECSLGTRMKVGLSLLYSLYDYKLIFIDETLAHLDKIFREKYLKKLKNYAKNKKAVIFLIDHEDIDDSSIKTIKLVKGDI</sequence>
<evidence type="ECO:0000256" key="1">
    <source>
        <dbReference type="ARBA" id="ARBA00022448"/>
    </source>
</evidence>